<keyword evidence="4" id="KW-1185">Reference proteome</keyword>
<dbReference type="EMBL" id="JAKELL010000008">
    <property type="protein sequence ID" value="KAH8996670.1"/>
    <property type="molecule type" value="Genomic_DNA"/>
</dbReference>
<feature type="compositionally biased region" description="Polar residues" evidence="2">
    <location>
        <begin position="204"/>
        <end position="217"/>
    </location>
</feature>
<dbReference type="AlphaFoldDB" id="A0AAD4QG38"/>
<feature type="region of interest" description="Disordered" evidence="2">
    <location>
        <begin position="31"/>
        <end position="448"/>
    </location>
</feature>
<feature type="compositionally biased region" description="Polar residues" evidence="2">
    <location>
        <begin position="809"/>
        <end position="823"/>
    </location>
</feature>
<feature type="compositionally biased region" description="Basic and acidic residues" evidence="2">
    <location>
        <begin position="312"/>
        <end position="322"/>
    </location>
</feature>
<feature type="region of interest" description="Disordered" evidence="2">
    <location>
        <begin position="782"/>
        <end position="857"/>
    </location>
</feature>
<keyword evidence="1" id="KW-0175">Coiled coil</keyword>
<evidence type="ECO:0000256" key="1">
    <source>
        <dbReference type="SAM" id="Coils"/>
    </source>
</evidence>
<reference evidence="3" key="1">
    <citation type="submission" date="2022-01" db="EMBL/GenBank/DDBJ databases">
        <title>Comparative genomics reveals a dynamic genome evolution in the ectomycorrhizal milk-cap (Lactarius) mushrooms.</title>
        <authorList>
            <consortium name="DOE Joint Genome Institute"/>
            <person name="Lebreton A."/>
            <person name="Tang N."/>
            <person name="Kuo A."/>
            <person name="LaButti K."/>
            <person name="Drula E."/>
            <person name="Barry K."/>
            <person name="Clum A."/>
            <person name="Lipzen A."/>
            <person name="Mousain D."/>
            <person name="Ng V."/>
            <person name="Wang R."/>
            <person name="Wang X."/>
            <person name="Dai Y."/>
            <person name="Henrissat B."/>
            <person name="Grigoriev I.V."/>
            <person name="Guerin-Laguette A."/>
            <person name="Yu F."/>
            <person name="Martin F.M."/>
        </authorList>
    </citation>
    <scope>NUCLEOTIDE SEQUENCE</scope>
    <source>
        <strain evidence="3">QP</strain>
    </source>
</reference>
<name>A0AAD4QG38_9AGAM</name>
<evidence type="ECO:0008006" key="5">
    <source>
        <dbReference type="Google" id="ProtNLM"/>
    </source>
</evidence>
<evidence type="ECO:0000313" key="3">
    <source>
        <dbReference type="EMBL" id="KAH8996670.1"/>
    </source>
</evidence>
<feature type="compositionally biased region" description="Polar residues" evidence="2">
    <location>
        <begin position="424"/>
        <end position="444"/>
    </location>
</feature>
<dbReference type="Proteomes" id="UP001201163">
    <property type="component" value="Unassembled WGS sequence"/>
</dbReference>
<feature type="region of interest" description="Disordered" evidence="2">
    <location>
        <begin position="468"/>
        <end position="543"/>
    </location>
</feature>
<organism evidence="3 4">
    <name type="scientific">Lactarius akahatsu</name>
    <dbReference type="NCBI Taxonomy" id="416441"/>
    <lineage>
        <taxon>Eukaryota</taxon>
        <taxon>Fungi</taxon>
        <taxon>Dikarya</taxon>
        <taxon>Basidiomycota</taxon>
        <taxon>Agaricomycotina</taxon>
        <taxon>Agaricomycetes</taxon>
        <taxon>Russulales</taxon>
        <taxon>Russulaceae</taxon>
        <taxon>Lactarius</taxon>
    </lineage>
</organism>
<protein>
    <recommendedName>
        <fullName evidence="5">Chromo domain-containing protein</fullName>
    </recommendedName>
</protein>
<feature type="compositionally biased region" description="Polar residues" evidence="2">
    <location>
        <begin position="570"/>
        <end position="579"/>
    </location>
</feature>
<feature type="compositionally biased region" description="Basic and acidic residues" evidence="2">
    <location>
        <begin position="404"/>
        <end position="419"/>
    </location>
</feature>
<proteinExistence type="predicted"/>
<feature type="compositionally biased region" description="Polar residues" evidence="2">
    <location>
        <begin position="519"/>
        <end position="535"/>
    </location>
</feature>
<feature type="compositionally biased region" description="Basic and acidic residues" evidence="2">
    <location>
        <begin position="824"/>
        <end position="833"/>
    </location>
</feature>
<feature type="compositionally biased region" description="Basic and acidic residues" evidence="2">
    <location>
        <begin position="31"/>
        <end position="44"/>
    </location>
</feature>
<feature type="coiled-coil region" evidence="1">
    <location>
        <begin position="692"/>
        <end position="782"/>
    </location>
</feature>
<gene>
    <name evidence="3" type="ORF">EDB92DRAFT_1515348</name>
</gene>
<feature type="compositionally biased region" description="Polar residues" evidence="2">
    <location>
        <begin position="96"/>
        <end position="107"/>
    </location>
</feature>
<accession>A0AAD4QG38</accession>
<sequence>MSSGSRRIRNDPTPNEETWWEVVEIVEEDGKRYRVRWAGKDPKTGKPWPLSWVPNSHCSSELIKDWERKKAKKESPLASSSSLQVPVARSHPTDKGSLTKSSESPVRSTHKRKRPSPSNADDNSKPSKKRKLVSIIDSQPGGNLERPSAHSHHTPGNGDAPPHPPFEEIEMWVPTPTAKFGPPKRKHVAAKRRDPPPERHADSILSTATSVRTQTPLTVPKRPLSESQIIALREEEEESQPHPQHSVSRHSPQLGSSNRGPAPSDPLQTFTGDASGEGAGEVSQEVQDNRPTDQLSAGSQPVGRNANTGHVPELRNEADHLQDNATNLSIQGGCEDLENSLTSPGPTRKSLTKPEVHAIITPSTKSPLPERSDPRPVANATPSSVEQLGPIKDGPLRRNPGTFAERRASEARARLELLRRAASNSTGNLAGGQSSTSISPQNTTQPPPHVVLKQVLNGLESATQSQAVAMENSKIRRIPSEPREAGPSVESREGMATQGKSDQHVDIGAANVSPRDNEPSSVPPTTQGSTQSQPPNASPQASLGSQLAAALGLLHKKSEEISELQAQMNALREQPTNGKVNLGDKRVGSEQPFSTRWTDHVAVGVQTDQEKEAQAAFDLERAQWSEEKTALQSETDALRADKAQALTDVDFFREQYQRASAFASSTRSENEDLLARATLAESQSVNGIAMIRATFEGRVDKLETEVRKYKALSEMLIERARRTDDDVRYRAAVAPEFEREYQLLRRRFEEREAELDEIKDELRAEKKVNVRLRRLVARLKAEGQANGGSSHEREAPSKSSDDEDYVPGTSPSSSPPIENNTRSSPRDRQKEAHGPNNEEDVTMLTDQDVERLTGDDGASRSNDDMVYLCWWRSGEHMGSCDTVVASKKASHPLHCDACADSRRNYTNMYFHTTLPVIEIRHFLANRAPIIPIMDPSCASSRRP</sequence>
<feature type="region of interest" description="Disordered" evidence="2">
    <location>
        <begin position="570"/>
        <end position="591"/>
    </location>
</feature>
<feature type="compositionally biased region" description="Basic and acidic residues" evidence="2">
    <location>
        <begin position="191"/>
        <end position="202"/>
    </location>
</feature>
<feature type="compositionally biased region" description="Basic and acidic residues" evidence="2">
    <location>
        <begin position="790"/>
        <end position="800"/>
    </location>
</feature>
<feature type="compositionally biased region" description="Polar residues" evidence="2">
    <location>
        <begin position="249"/>
        <end position="259"/>
    </location>
</feature>
<evidence type="ECO:0000256" key="2">
    <source>
        <dbReference type="SAM" id="MobiDB-lite"/>
    </source>
</evidence>
<evidence type="ECO:0000313" key="4">
    <source>
        <dbReference type="Proteomes" id="UP001201163"/>
    </source>
</evidence>
<feature type="compositionally biased region" description="Basic and acidic residues" evidence="2">
    <location>
        <begin position="848"/>
        <end position="857"/>
    </location>
</feature>
<comment type="caution">
    <text evidence="3">The sequence shown here is derived from an EMBL/GenBank/DDBJ whole genome shotgun (WGS) entry which is preliminary data.</text>
</comment>